<dbReference type="RefSeq" id="WP_086659908.1">
    <property type="nucleotide sequence ID" value="NZ_JBJJWX010000021.1"/>
</dbReference>
<reference evidence="2" key="1">
    <citation type="submission" date="2014-06" db="EMBL/GenBank/DDBJ databases">
        <authorList>
            <person name="Winans N.J."/>
            <person name="Newell P.D."/>
            <person name="Douglas A.E."/>
        </authorList>
    </citation>
    <scope>NUCLEOTIDE SEQUENCE [LARGE SCALE GENOMIC DNA]</scope>
</reference>
<protein>
    <submittedName>
        <fullName evidence="1">Uncharacterized protein</fullName>
    </submittedName>
</protein>
<proteinExistence type="predicted"/>
<dbReference type="EMBL" id="JOPA01000036">
    <property type="protein sequence ID" value="OUI91432.1"/>
    <property type="molecule type" value="Genomic_DNA"/>
</dbReference>
<sequence>MSTGATYSFLDVTASIVGPGLACVLGNEAGNSEEGISIEMQADKNNMIVGADGAWMHSLHASNAGSVTVRLLKTSPYNAILMAAYNSQRISSALWGKNVFTLTQGNADDNIVCVGCAFIRQSNLVYATDGGVNTWAFHSGKVTGFLGAYS</sequence>
<dbReference type="Pfam" id="PF11681">
    <property type="entry name" value="Phage_Tube_PhiTE"/>
    <property type="match status" value="1"/>
</dbReference>
<name>A0A252AP19_9PROT</name>
<accession>A0A252AP19</accession>
<dbReference type="AlphaFoldDB" id="A0A252AP19"/>
<dbReference type="InterPro" id="IPR021695">
    <property type="entry name" value="Phage_KPP10_Orf10"/>
</dbReference>
<organism evidence="1 2">
    <name type="scientific">Acetobacter indonesiensis</name>
    <dbReference type="NCBI Taxonomy" id="104101"/>
    <lineage>
        <taxon>Bacteria</taxon>
        <taxon>Pseudomonadati</taxon>
        <taxon>Pseudomonadota</taxon>
        <taxon>Alphaproteobacteria</taxon>
        <taxon>Acetobacterales</taxon>
        <taxon>Acetobacteraceae</taxon>
        <taxon>Acetobacter</taxon>
    </lineage>
</organism>
<gene>
    <name evidence="1" type="ORF">HK17_11615</name>
</gene>
<evidence type="ECO:0000313" key="1">
    <source>
        <dbReference type="EMBL" id="OUI91432.1"/>
    </source>
</evidence>
<evidence type="ECO:0000313" key="2">
    <source>
        <dbReference type="Proteomes" id="UP000194641"/>
    </source>
</evidence>
<comment type="caution">
    <text evidence="1">The sequence shown here is derived from an EMBL/GenBank/DDBJ whole genome shotgun (WGS) entry which is preliminary data.</text>
</comment>
<dbReference type="Proteomes" id="UP000194641">
    <property type="component" value="Unassembled WGS sequence"/>
</dbReference>